<gene>
    <name evidence="2" type="ORF">NDU88_009149</name>
</gene>
<dbReference type="EMBL" id="JANPWB010000012">
    <property type="protein sequence ID" value="KAJ1121020.1"/>
    <property type="molecule type" value="Genomic_DNA"/>
</dbReference>
<evidence type="ECO:0000313" key="2">
    <source>
        <dbReference type="EMBL" id="KAJ1121020.1"/>
    </source>
</evidence>
<feature type="region of interest" description="Disordered" evidence="1">
    <location>
        <begin position="1"/>
        <end position="67"/>
    </location>
</feature>
<reference evidence="2" key="1">
    <citation type="journal article" date="2022" name="bioRxiv">
        <title>Sequencing and chromosome-scale assembly of the giantPleurodeles waltlgenome.</title>
        <authorList>
            <person name="Brown T."/>
            <person name="Elewa A."/>
            <person name="Iarovenko S."/>
            <person name="Subramanian E."/>
            <person name="Araus A.J."/>
            <person name="Petzold A."/>
            <person name="Susuki M."/>
            <person name="Suzuki K.-i.T."/>
            <person name="Hayashi T."/>
            <person name="Toyoda A."/>
            <person name="Oliveira C."/>
            <person name="Osipova E."/>
            <person name="Leigh N.D."/>
            <person name="Simon A."/>
            <person name="Yun M.H."/>
        </authorList>
    </citation>
    <scope>NUCLEOTIDE SEQUENCE</scope>
    <source>
        <strain evidence="2">20211129_DDA</strain>
        <tissue evidence="2">Liver</tissue>
    </source>
</reference>
<dbReference type="AlphaFoldDB" id="A0AAV7NY81"/>
<keyword evidence="3" id="KW-1185">Reference proteome</keyword>
<accession>A0AAV7NY81</accession>
<proteinExistence type="predicted"/>
<sequence length="67" mass="7320">MTAPLRVRPEGPASAAYNHGSHRGGPPHACPRARTRPLETFPDQRPPLRGAKPRPCYRGPTAQGLER</sequence>
<comment type="caution">
    <text evidence="2">The sequence shown here is derived from an EMBL/GenBank/DDBJ whole genome shotgun (WGS) entry which is preliminary data.</text>
</comment>
<evidence type="ECO:0000256" key="1">
    <source>
        <dbReference type="SAM" id="MobiDB-lite"/>
    </source>
</evidence>
<name>A0AAV7NY81_PLEWA</name>
<organism evidence="2 3">
    <name type="scientific">Pleurodeles waltl</name>
    <name type="common">Iberian ribbed newt</name>
    <dbReference type="NCBI Taxonomy" id="8319"/>
    <lineage>
        <taxon>Eukaryota</taxon>
        <taxon>Metazoa</taxon>
        <taxon>Chordata</taxon>
        <taxon>Craniata</taxon>
        <taxon>Vertebrata</taxon>
        <taxon>Euteleostomi</taxon>
        <taxon>Amphibia</taxon>
        <taxon>Batrachia</taxon>
        <taxon>Caudata</taxon>
        <taxon>Salamandroidea</taxon>
        <taxon>Salamandridae</taxon>
        <taxon>Pleurodelinae</taxon>
        <taxon>Pleurodeles</taxon>
    </lineage>
</organism>
<dbReference type="Proteomes" id="UP001066276">
    <property type="component" value="Chromosome 8"/>
</dbReference>
<evidence type="ECO:0000313" key="3">
    <source>
        <dbReference type="Proteomes" id="UP001066276"/>
    </source>
</evidence>
<protein>
    <submittedName>
        <fullName evidence="2">Uncharacterized protein</fullName>
    </submittedName>
</protein>